<gene>
    <name evidence="8" type="primary">nagA_3</name>
    <name evidence="8" type="ORF">AMURIS_04706</name>
</gene>
<evidence type="ECO:0000256" key="1">
    <source>
        <dbReference type="ARBA" id="ARBA00001911"/>
    </source>
</evidence>
<comment type="similarity">
    <text evidence="2">Belongs to the Gfo/Idh/MocA family. Glycosyl hydrolase 109 subfamily.</text>
</comment>
<dbReference type="SUPFAM" id="SSF51735">
    <property type="entry name" value="NAD(P)-binding Rossmann-fold domains"/>
    <property type="match status" value="1"/>
</dbReference>
<evidence type="ECO:0000313" key="8">
    <source>
        <dbReference type="EMBL" id="SOY31954.1"/>
    </source>
</evidence>
<dbReference type="PANTHER" id="PTHR43818:SF1">
    <property type="entry name" value="GLYCOSYL HYDROLASE FAMILY 109 PROTEIN"/>
    <property type="match status" value="1"/>
</dbReference>
<dbReference type="Proteomes" id="UP000236311">
    <property type="component" value="Unassembled WGS sequence"/>
</dbReference>
<evidence type="ECO:0000256" key="5">
    <source>
        <dbReference type="ARBA" id="ARBA00023295"/>
    </source>
</evidence>
<dbReference type="GO" id="GO:0000166">
    <property type="term" value="F:nucleotide binding"/>
    <property type="evidence" value="ECO:0007669"/>
    <property type="project" value="InterPro"/>
</dbReference>
<evidence type="ECO:0000259" key="7">
    <source>
        <dbReference type="Pfam" id="PF21252"/>
    </source>
</evidence>
<dbReference type="InterPro" id="IPR000683">
    <property type="entry name" value="Gfo/Idh/MocA-like_OxRdtase_N"/>
</dbReference>
<keyword evidence="3 8" id="KW-0378">Hydrolase</keyword>
<keyword evidence="5 8" id="KW-0326">Glycosidase</keyword>
<dbReference type="Pfam" id="PF21252">
    <property type="entry name" value="Glyco_hydro_109_C"/>
    <property type="match status" value="1"/>
</dbReference>
<sequence length="414" mass="46468">MFSENGRKVKIAVVGLGGRGRGWVETFLKMKDADVIGICDIREDRIQETLKIYQELGVTCDVMTTTDYNELYQNPEIEAVVNATSWQVHHRVTIAALEAGKHVGLEVGGANSVQECWDMVRAAERSGKFCMPMANVCYGREEMTLINMTRKGMFGQVVHCEGGYGHDRRPQIGWGDELGHYRQLNFTKRNGELYPMHAIGYISKILGINRGNRMLSLISVSSKAAGQHEWYLEHRPDTPFANQQINQGDIVNTVIRLANGETVMLTHDCTLPRPYSRSGRVQGTKGLWMEDKGQYYLEGAKAFEGEERACWHDFEEAMSEYEPKMWKEFRASGKSGTHGGMDYLVGRAFVDTLQKNAIPPVDVYDAALWTAITCLSEDSVSTGGFVAVPDFTNGRWMDRGEDVCTTAFSLDREV</sequence>
<evidence type="ECO:0000256" key="4">
    <source>
        <dbReference type="ARBA" id="ARBA00023027"/>
    </source>
</evidence>
<feature type="domain" description="Gfo/Idh/MocA-like oxidoreductase N-terminal" evidence="6">
    <location>
        <begin position="9"/>
        <end position="131"/>
    </location>
</feature>
<dbReference type="RefSeq" id="WP_103241944.1">
    <property type="nucleotide sequence ID" value="NZ_JANJZD010000037.1"/>
</dbReference>
<evidence type="ECO:0000256" key="3">
    <source>
        <dbReference type="ARBA" id="ARBA00022801"/>
    </source>
</evidence>
<feature type="domain" description="Glycosyl hydrolase 109 C-terminal" evidence="7">
    <location>
        <begin position="143"/>
        <end position="301"/>
    </location>
</feature>
<dbReference type="InterPro" id="IPR036291">
    <property type="entry name" value="NAD(P)-bd_dom_sf"/>
</dbReference>
<dbReference type="Gene3D" id="3.40.50.720">
    <property type="entry name" value="NAD(P)-binding Rossmann-like Domain"/>
    <property type="match status" value="1"/>
</dbReference>
<accession>A0A2K4ZNA3</accession>
<evidence type="ECO:0000256" key="2">
    <source>
        <dbReference type="ARBA" id="ARBA00009329"/>
    </source>
</evidence>
<protein>
    <submittedName>
        <fullName evidence="8">Alpha-N-acetylgalactosaminidase</fullName>
        <ecNumber evidence="8">3.2.1.49</ecNumber>
    </submittedName>
</protein>
<comment type="cofactor">
    <cofactor evidence="1">
        <name>NAD(+)</name>
        <dbReference type="ChEBI" id="CHEBI:57540"/>
    </cofactor>
</comment>
<dbReference type="PANTHER" id="PTHR43818">
    <property type="entry name" value="BCDNA.GH03377"/>
    <property type="match status" value="1"/>
</dbReference>
<proteinExistence type="inferred from homology"/>
<dbReference type="InterPro" id="IPR049303">
    <property type="entry name" value="Glyco_hydro_109_C"/>
</dbReference>
<organism evidence="8 9">
    <name type="scientific">Acetatifactor muris</name>
    <dbReference type="NCBI Taxonomy" id="879566"/>
    <lineage>
        <taxon>Bacteria</taxon>
        <taxon>Bacillati</taxon>
        <taxon>Bacillota</taxon>
        <taxon>Clostridia</taxon>
        <taxon>Lachnospirales</taxon>
        <taxon>Lachnospiraceae</taxon>
        <taxon>Acetatifactor</taxon>
    </lineage>
</organism>
<dbReference type="EMBL" id="OFSM01000035">
    <property type="protein sequence ID" value="SOY31954.1"/>
    <property type="molecule type" value="Genomic_DNA"/>
</dbReference>
<dbReference type="InterPro" id="IPR050463">
    <property type="entry name" value="Gfo/Idh/MocA_oxidrdct_glycsds"/>
</dbReference>
<evidence type="ECO:0000259" key="6">
    <source>
        <dbReference type="Pfam" id="PF01408"/>
    </source>
</evidence>
<dbReference type="EC" id="3.2.1.49" evidence="8"/>
<keyword evidence="4" id="KW-0520">NAD</keyword>
<dbReference type="Gene3D" id="3.30.360.10">
    <property type="entry name" value="Dihydrodipicolinate Reductase, domain 2"/>
    <property type="match status" value="1"/>
</dbReference>
<keyword evidence="9" id="KW-1185">Reference proteome</keyword>
<dbReference type="GO" id="GO:0008456">
    <property type="term" value="F:alpha-N-acetylgalactosaminidase activity"/>
    <property type="evidence" value="ECO:0007669"/>
    <property type="project" value="UniProtKB-EC"/>
</dbReference>
<evidence type="ECO:0000313" key="9">
    <source>
        <dbReference type="Proteomes" id="UP000236311"/>
    </source>
</evidence>
<name>A0A2K4ZNA3_9FIRM</name>
<reference evidence="8 9" key="1">
    <citation type="submission" date="2018-01" db="EMBL/GenBank/DDBJ databases">
        <authorList>
            <person name="Gaut B.S."/>
            <person name="Morton B.R."/>
            <person name="Clegg M.T."/>
            <person name="Duvall M.R."/>
        </authorList>
    </citation>
    <scope>NUCLEOTIDE SEQUENCE [LARGE SCALE GENOMIC DNA]</scope>
    <source>
        <strain evidence="8">GP69</strain>
    </source>
</reference>
<dbReference type="AlphaFoldDB" id="A0A2K4ZNA3"/>
<dbReference type="Pfam" id="PF01408">
    <property type="entry name" value="GFO_IDH_MocA"/>
    <property type="match status" value="1"/>
</dbReference>
<dbReference type="OrthoDB" id="9771072at2"/>